<evidence type="ECO:0000313" key="5">
    <source>
        <dbReference type="Proteomes" id="UP000276991"/>
    </source>
</evidence>
<dbReference type="EMBL" id="UPTC01004170">
    <property type="protein sequence ID" value="VBB34821.1"/>
    <property type="molecule type" value="Genomic_DNA"/>
</dbReference>
<dbReference type="Proteomes" id="UP000276991">
    <property type="component" value="Unassembled WGS sequence"/>
</dbReference>
<keyword evidence="1" id="KW-0245">EGF-like domain</keyword>
<evidence type="ECO:0000313" key="4">
    <source>
        <dbReference type="EMBL" id="VBB34821.1"/>
    </source>
</evidence>
<evidence type="ECO:0000259" key="3">
    <source>
        <dbReference type="PROSITE" id="PS50026"/>
    </source>
</evidence>
<accession>A0A498T0P7</accession>
<reference evidence="4 5" key="1">
    <citation type="submission" date="2018-08" db="EMBL/GenBank/DDBJ databases">
        <authorList>
            <person name="Laetsch R D."/>
            <person name="Stevens L."/>
            <person name="Kumar S."/>
            <person name="Blaxter L. M."/>
        </authorList>
    </citation>
    <scope>NUCLEOTIDE SEQUENCE [LARGE SCALE GENOMIC DNA]</scope>
</reference>
<keyword evidence="5" id="KW-1185">Reference proteome</keyword>
<keyword evidence="2" id="KW-1133">Transmembrane helix</keyword>
<dbReference type="Gene3D" id="2.10.25.10">
    <property type="entry name" value="Laminin"/>
    <property type="match status" value="1"/>
</dbReference>
<proteinExistence type="predicted"/>
<evidence type="ECO:0000256" key="1">
    <source>
        <dbReference type="PROSITE-ProRule" id="PRU00076"/>
    </source>
</evidence>
<dbReference type="OrthoDB" id="10266706at2759"/>
<keyword evidence="2" id="KW-0472">Membrane</keyword>
<keyword evidence="2" id="KW-0812">Transmembrane</keyword>
<dbReference type="InterPro" id="IPR000742">
    <property type="entry name" value="EGF"/>
</dbReference>
<name>A0A498T0P7_ACAVI</name>
<evidence type="ECO:0000256" key="2">
    <source>
        <dbReference type="SAM" id="Phobius"/>
    </source>
</evidence>
<feature type="domain" description="EGF-like" evidence="3">
    <location>
        <begin position="141"/>
        <end position="175"/>
    </location>
</feature>
<comment type="caution">
    <text evidence="1">Lacks conserved residue(s) required for the propagation of feature annotation.</text>
</comment>
<sequence length="211" mass="23394">MMMTSNQSNFALEKGSKYELTTMRTTTMISTDGNFSLPSKPSLQITPKISQSGNSSTKNNGIHFGNIVTYSLEYLKKMLGLTADCLNGGMKTLRGECICPKFYRGELCEKIVCVNNGTLVKIPNLVPVQYTCRCPQPEYIHGQHCEHIKCLNGGRPMDNGHCKCLDSWYTGQFCQEYAASWGIVLGLPLLCLGIIIICCVVCRLDLFPKNS</sequence>
<dbReference type="AlphaFoldDB" id="A0A498T0P7"/>
<feature type="transmembrane region" description="Helical" evidence="2">
    <location>
        <begin position="181"/>
        <end position="202"/>
    </location>
</feature>
<organism evidence="4 5">
    <name type="scientific">Acanthocheilonema viteae</name>
    <name type="common">Filarial nematode worm</name>
    <name type="synonym">Dipetalonema viteae</name>
    <dbReference type="NCBI Taxonomy" id="6277"/>
    <lineage>
        <taxon>Eukaryota</taxon>
        <taxon>Metazoa</taxon>
        <taxon>Ecdysozoa</taxon>
        <taxon>Nematoda</taxon>
        <taxon>Chromadorea</taxon>
        <taxon>Rhabditida</taxon>
        <taxon>Spirurina</taxon>
        <taxon>Spiruromorpha</taxon>
        <taxon>Filarioidea</taxon>
        <taxon>Onchocercidae</taxon>
        <taxon>Acanthocheilonema</taxon>
    </lineage>
</organism>
<gene>
    <name evidence="4" type="ORF">NAV_LOCUS9612</name>
</gene>
<protein>
    <recommendedName>
        <fullName evidence="3">EGF-like domain-containing protein</fullName>
    </recommendedName>
</protein>
<dbReference type="PROSITE" id="PS50026">
    <property type="entry name" value="EGF_3"/>
    <property type="match status" value="1"/>
</dbReference>
<feature type="non-terminal residue" evidence="4">
    <location>
        <position position="211"/>
    </location>
</feature>